<keyword evidence="6" id="KW-0814">Transposable element</keyword>
<evidence type="ECO:0000313" key="8">
    <source>
        <dbReference type="Proteomes" id="UP000002162"/>
    </source>
</evidence>
<dbReference type="GeneID" id="29672332"/>
<evidence type="ECO:0000256" key="5">
    <source>
        <dbReference type="ARBA" id="ARBA00023172"/>
    </source>
</evidence>
<keyword evidence="5 6" id="KW-0233">DNA recombination</keyword>
<reference evidence="7 8" key="1">
    <citation type="submission" date="2008-02" db="EMBL/GenBank/DDBJ databases">
        <title>Genome sequence of Ureaplasma parvum serovar 3.</title>
        <authorList>
            <person name="Methe B.A."/>
            <person name="Glass J."/>
            <person name="Waites K."/>
            <person name="Shrivastava S."/>
        </authorList>
    </citation>
    <scope>NUCLEOTIDE SEQUENCE [LARGE SCALE GENOMIC DNA]</scope>
    <source>
        <strain evidence="8">ATCC 27815 / 27 / NCTC 11736</strain>
    </source>
</reference>
<evidence type="ECO:0000256" key="4">
    <source>
        <dbReference type="ARBA" id="ARBA00023125"/>
    </source>
</evidence>
<dbReference type="GO" id="GO:0004803">
    <property type="term" value="F:transposase activity"/>
    <property type="evidence" value="ECO:0007669"/>
    <property type="project" value="UniProtKB-UniRule"/>
</dbReference>
<dbReference type="Proteomes" id="UP000002162">
    <property type="component" value="Chromosome"/>
</dbReference>
<dbReference type="Pfam" id="PF00872">
    <property type="entry name" value="Transposase_mut"/>
    <property type="match status" value="1"/>
</dbReference>
<comment type="function">
    <text evidence="1 6">Required for the transposition of the insertion element.</text>
</comment>
<evidence type="ECO:0000256" key="1">
    <source>
        <dbReference type="ARBA" id="ARBA00002190"/>
    </source>
</evidence>
<accession>A0A2C9DY19</accession>
<organism evidence="7 8">
    <name type="scientific">Ureaplasma parvum serovar 3 (strain ATCC 27815 / 27 / NCTC 11736)</name>
    <dbReference type="NCBI Taxonomy" id="505682"/>
    <lineage>
        <taxon>Bacteria</taxon>
        <taxon>Bacillati</taxon>
        <taxon>Mycoplasmatota</taxon>
        <taxon>Mycoplasmoidales</taxon>
        <taxon>Mycoplasmoidaceae</taxon>
        <taxon>Ureaplasma</taxon>
    </lineage>
</organism>
<dbReference type="AlphaFoldDB" id="A0A2C9DY19"/>
<dbReference type="HOGENOM" id="CLU_1038049_0_0_14"/>
<keyword evidence="3 6" id="KW-0815">Transposition</keyword>
<dbReference type="PANTHER" id="PTHR33217:SF8">
    <property type="entry name" value="MUTATOR FAMILY TRANSPOSASE"/>
    <property type="match status" value="1"/>
</dbReference>
<dbReference type="GO" id="GO:0006313">
    <property type="term" value="P:DNA transposition"/>
    <property type="evidence" value="ECO:0007669"/>
    <property type="project" value="UniProtKB-UniRule"/>
</dbReference>
<gene>
    <name evidence="7" type="ordered locus">UPA3_0420</name>
</gene>
<protein>
    <recommendedName>
        <fullName evidence="6">Mutator family transposase</fullName>
    </recommendedName>
</protein>
<evidence type="ECO:0000256" key="6">
    <source>
        <dbReference type="RuleBase" id="RU365089"/>
    </source>
</evidence>
<dbReference type="KEGG" id="upa:UPA3_0420"/>
<evidence type="ECO:0000256" key="2">
    <source>
        <dbReference type="ARBA" id="ARBA00010961"/>
    </source>
</evidence>
<dbReference type="PANTHER" id="PTHR33217">
    <property type="entry name" value="TRANSPOSASE FOR INSERTION SEQUENCE ELEMENT IS1081"/>
    <property type="match status" value="1"/>
</dbReference>
<evidence type="ECO:0000256" key="3">
    <source>
        <dbReference type="ARBA" id="ARBA00022578"/>
    </source>
</evidence>
<dbReference type="GO" id="GO:0003677">
    <property type="term" value="F:DNA binding"/>
    <property type="evidence" value="ECO:0007669"/>
    <property type="project" value="UniProtKB-UniRule"/>
</dbReference>
<dbReference type="RefSeq" id="WP_006688478.1">
    <property type="nucleotide sequence ID" value="NC_010503.1"/>
</dbReference>
<sequence length="268" mass="32411">MDKKNIFTILEKLVKKYKYLHKPILDDYISTFTRTFLEYILTIEMKYHLNYERFERYLSSNSKNYRNGFSKKQLYMNDLKVSINIPRDRNGAFESKIISKYQVDISHFEYRLLSLGINNLQLNEYEKILEDIYNIYNDKMVDKLCNEIALKIFDYLENKKQELNNIDVDQIFIDGFNLSSNKWLTIVITKDLEKRLTILGFWVINNLEDKWWNDIIIKISKYHPQVINYKVIFKDNDELLMSLKNHTSNNFERARFVFINKSILNQKN</sequence>
<name>A0A2C9DY19_UREP2</name>
<dbReference type="InterPro" id="IPR001207">
    <property type="entry name" value="Transposase_mutator"/>
</dbReference>
<keyword evidence="4 6" id="KW-0238">DNA-binding</keyword>
<proteinExistence type="inferred from homology"/>
<comment type="similarity">
    <text evidence="2 6">Belongs to the transposase mutator family.</text>
</comment>
<evidence type="ECO:0000313" key="7">
    <source>
        <dbReference type="EMBL" id="ACA32729.1"/>
    </source>
</evidence>
<dbReference type="EMBL" id="CP000942">
    <property type="protein sequence ID" value="ACA32729.1"/>
    <property type="molecule type" value="Genomic_DNA"/>
</dbReference>